<gene>
    <name evidence="1" type="ORF">HOO65_010881</name>
</gene>
<comment type="caution">
    <text evidence="1">The sequence shown here is derived from an EMBL/GenBank/DDBJ whole genome shotgun (WGS) entry which is preliminary data.</text>
</comment>
<dbReference type="SUPFAM" id="SSF48371">
    <property type="entry name" value="ARM repeat"/>
    <property type="match status" value="1"/>
</dbReference>
<dbReference type="GeneID" id="98115127"/>
<dbReference type="Pfam" id="PF13646">
    <property type="entry name" value="HEAT_2"/>
    <property type="match status" value="1"/>
</dbReference>
<organism evidence="1 2">
    <name type="scientific">Ceratocystis lukuohia</name>
    <dbReference type="NCBI Taxonomy" id="2019550"/>
    <lineage>
        <taxon>Eukaryota</taxon>
        <taxon>Fungi</taxon>
        <taxon>Dikarya</taxon>
        <taxon>Ascomycota</taxon>
        <taxon>Pezizomycotina</taxon>
        <taxon>Sordariomycetes</taxon>
        <taxon>Hypocreomycetidae</taxon>
        <taxon>Microascales</taxon>
        <taxon>Ceratocystidaceae</taxon>
        <taxon>Ceratocystis</taxon>
    </lineage>
</organism>
<dbReference type="EMBL" id="JABSNW010000001">
    <property type="protein sequence ID" value="KAL2891523.1"/>
    <property type="molecule type" value="Genomic_DNA"/>
</dbReference>
<sequence>MSFTDPLDGLDSVDWSQLSHAYGPANDIPVFLKQLQSTNQDVCTAAGDALLSSIYHQGSRYSASVEAVPFLYSLISHKQTTGRAFLLYLVTSLAIGHPTWSIPNGVDIEQWQKRIAGLESPGEHSCQLHEFRAYEAVERGLPEIVRCLEDESPSIRATAAHALAFFPRKADRSVTALLDLLDEEPTCTVRCTIFLALAILVRPLNHALKPSIIQKLQGCYESTLTMDGADILTKWSSATALIILGSTQQGLFEETRRVLVDDVYSVSLEASIDPGIDFPFASFSLRPLAQAVLRDKF</sequence>
<dbReference type="Gene3D" id="1.25.10.10">
    <property type="entry name" value="Leucine-rich Repeat Variant"/>
    <property type="match status" value="1"/>
</dbReference>
<dbReference type="RefSeq" id="XP_070862703.1">
    <property type="nucleotide sequence ID" value="XM_070999824.1"/>
</dbReference>
<name>A0ABR4MTD0_9PEZI</name>
<reference evidence="1 2" key="1">
    <citation type="submission" date="2020-05" db="EMBL/GenBank/DDBJ databases">
        <title>Ceratocystis lukuohia genome.</title>
        <authorList>
            <person name="Harrington T.C."/>
            <person name="Kim K."/>
            <person name="Mayers C.G."/>
        </authorList>
    </citation>
    <scope>NUCLEOTIDE SEQUENCE [LARGE SCALE GENOMIC DNA]</scope>
    <source>
        <strain evidence="1 2">C4212</strain>
    </source>
</reference>
<dbReference type="Proteomes" id="UP001610728">
    <property type="component" value="Unassembled WGS sequence"/>
</dbReference>
<accession>A0ABR4MTD0</accession>
<dbReference type="InterPro" id="IPR016024">
    <property type="entry name" value="ARM-type_fold"/>
</dbReference>
<dbReference type="InterPro" id="IPR011989">
    <property type="entry name" value="ARM-like"/>
</dbReference>
<proteinExistence type="predicted"/>
<evidence type="ECO:0000313" key="2">
    <source>
        <dbReference type="Proteomes" id="UP001610728"/>
    </source>
</evidence>
<evidence type="ECO:0000313" key="1">
    <source>
        <dbReference type="EMBL" id="KAL2891523.1"/>
    </source>
</evidence>
<keyword evidence="2" id="KW-1185">Reference proteome</keyword>
<protein>
    <submittedName>
        <fullName evidence="1">Uncharacterized protein</fullName>
    </submittedName>
</protein>